<dbReference type="SUPFAM" id="SSF55298">
    <property type="entry name" value="YjgF-like"/>
    <property type="match status" value="1"/>
</dbReference>
<dbReference type="PANTHER" id="PTHR43760">
    <property type="entry name" value="ENDORIBONUCLEASE-RELATED"/>
    <property type="match status" value="1"/>
</dbReference>
<dbReference type="AlphaFoldDB" id="A0A6S9K1N5"/>
<dbReference type="EMBL" id="HBIU01044708">
    <property type="protein sequence ID" value="CAE0641297.1"/>
    <property type="molecule type" value="Transcribed_RNA"/>
</dbReference>
<dbReference type="InterPro" id="IPR013813">
    <property type="entry name" value="Endoribo_LPSP/chorism_mut-like"/>
</dbReference>
<evidence type="ECO:0000313" key="2">
    <source>
        <dbReference type="EMBL" id="CAE0641297.1"/>
    </source>
</evidence>
<name>A0A6S9K1N5_HETAK</name>
<organism evidence="2">
    <name type="scientific">Heterosigma akashiwo</name>
    <name type="common">Chromophytic alga</name>
    <name type="synonym">Heterosigma carterae</name>
    <dbReference type="NCBI Taxonomy" id="2829"/>
    <lineage>
        <taxon>Eukaryota</taxon>
        <taxon>Sar</taxon>
        <taxon>Stramenopiles</taxon>
        <taxon>Ochrophyta</taxon>
        <taxon>Raphidophyceae</taxon>
        <taxon>Chattonellales</taxon>
        <taxon>Chattonellaceae</taxon>
        <taxon>Heterosigma</taxon>
    </lineage>
</organism>
<sequence length="177" mass="19224">MFSLLRRANGVIPKSSVLVNAARQIHIEQRIEELGYKLPEMKPPAGNFVLVKRIGNLLYTAGHLPQPADGDLMLGKVGEDVDMDTAYKAAQCVGLNILATVKAEVGDLDRVRNVVKLMGFVNCPDGFRAQPQVVNGCSDLMVEIFGDKGRHSRSAVGTNALPLNVPVEIEAIFEVED</sequence>
<reference evidence="2" key="1">
    <citation type="submission" date="2021-01" db="EMBL/GenBank/DDBJ databases">
        <authorList>
            <person name="Corre E."/>
            <person name="Pelletier E."/>
            <person name="Niang G."/>
            <person name="Scheremetjew M."/>
            <person name="Finn R."/>
            <person name="Kale V."/>
            <person name="Holt S."/>
            <person name="Cochrane G."/>
            <person name="Meng A."/>
            <person name="Brown T."/>
            <person name="Cohen L."/>
        </authorList>
    </citation>
    <scope>NUCLEOTIDE SEQUENCE</scope>
    <source>
        <strain evidence="2">CCMP3107</strain>
    </source>
</reference>
<gene>
    <name evidence="2" type="ORF">HAKA00212_LOCUS20125</name>
</gene>
<dbReference type="CDD" id="cd02199">
    <property type="entry name" value="YjgF_YER057c_UK114_like_1"/>
    <property type="match status" value="1"/>
</dbReference>
<dbReference type="PANTHER" id="PTHR43760:SF1">
    <property type="entry name" value="ENDORIBONUCLEASE L-PSP_CHORISMATE MUTASE-LIKE DOMAIN-CONTAINING PROTEIN"/>
    <property type="match status" value="1"/>
</dbReference>
<dbReference type="Gene3D" id="3.30.1330.40">
    <property type="entry name" value="RutC-like"/>
    <property type="match status" value="1"/>
</dbReference>
<protein>
    <recommendedName>
        <fullName evidence="1">Endoribonuclease L-PSP/chorismate mutase-like domain-containing protein</fullName>
    </recommendedName>
</protein>
<dbReference type="Pfam" id="PF14588">
    <property type="entry name" value="YjgF_endoribonc"/>
    <property type="match status" value="1"/>
</dbReference>
<evidence type="ECO:0000259" key="1">
    <source>
        <dbReference type="Pfam" id="PF14588"/>
    </source>
</evidence>
<accession>A0A6S9K1N5</accession>
<feature type="domain" description="Endoribonuclease L-PSP/chorismate mutase-like" evidence="1">
    <location>
        <begin position="29"/>
        <end position="165"/>
    </location>
</feature>
<proteinExistence type="predicted"/>
<dbReference type="InterPro" id="IPR035959">
    <property type="entry name" value="RutC-like_sf"/>
</dbReference>